<evidence type="ECO:0000256" key="1">
    <source>
        <dbReference type="ARBA" id="ARBA00022729"/>
    </source>
</evidence>
<dbReference type="Pfam" id="PF03160">
    <property type="entry name" value="Calx-beta"/>
    <property type="match status" value="1"/>
</dbReference>
<dbReference type="SMART" id="SM00237">
    <property type="entry name" value="Calx_beta"/>
    <property type="match status" value="1"/>
</dbReference>
<dbReference type="InterPro" id="IPR043504">
    <property type="entry name" value="Peptidase_S1_PA_chymotrypsin"/>
</dbReference>
<dbReference type="PROSITE" id="PS50240">
    <property type="entry name" value="TRYPSIN_DOM"/>
    <property type="match status" value="1"/>
</dbReference>
<dbReference type="Proteomes" id="UP000075766">
    <property type="component" value="Unassembled WGS sequence"/>
</dbReference>
<reference evidence="5 6" key="1">
    <citation type="submission" date="2016-02" db="EMBL/GenBank/DDBJ databases">
        <title>Genome sequence of Marichromatium gracile YL-28, a purple sulfur bacterium.</title>
        <authorList>
            <person name="Zhao C."/>
            <person name="Hong X."/>
            <person name="Chen S."/>
            <person name="Yang S."/>
        </authorList>
    </citation>
    <scope>NUCLEOTIDE SEQUENCE [LARGE SCALE GENOMIC DNA]</scope>
    <source>
        <strain evidence="5 6">YL28</strain>
    </source>
</reference>
<keyword evidence="3" id="KW-0106">Calcium</keyword>
<evidence type="ECO:0000256" key="2">
    <source>
        <dbReference type="ARBA" id="ARBA00022737"/>
    </source>
</evidence>
<gene>
    <name evidence="5" type="ORF">AY586_13830</name>
</gene>
<dbReference type="InterPro" id="IPR001254">
    <property type="entry name" value="Trypsin_dom"/>
</dbReference>
<dbReference type="EMBL" id="LSYU01000058">
    <property type="protein sequence ID" value="KXX64339.1"/>
    <property type="molecule type" value="Genomic_DNA"/>
</dbReference>
<comment type="caution">
    <text evidence="5">The sequence shown here is derived from an EMBL/GenBank/DDBJ whole genome shotgun (WGS) entry which is preliminary data.</text>
</comment>
<dbReference type="Gene3D" id="2.40.10.10">
    <property type="entry name" value="Trypsin-like serine proteases"/>
    <property type="match status" value="1"/>
</dbReference>
<keyword evidence="2" id="KW-0677">Repeat</keyword>
<dbReference type="Gene3D" id="2.60.40.2030">
    <property type="match status" value="1"/>
</dbReference>
<dbReference type="SUPFAM" id="SSF141072">
    <property type="entry name" value="CalX-like"/>
    <property type="match status" value="1"/>
</dbReference>
<organism evidence="5 6">
    <name type="scientific">Marichromatium gracile</name>
    <name type="common">Chromatium gracile</name>
    <dbReference type="NCBI Taxonomy" id="1048"/>
    <lineage>
        <taxon>Bacteria</taxon>
        <taxon>Pseudomonadati</taxon>
        <taxon>Pseudomonadota</taxon>
        <taxon>Gammaproteobacteria</taxon>
        <taxon>Chromatiales</taxon>
        <taxon>Chromatiaceae</taxon>
        <taxon>Marichromatium</taxon>
    </lineage>
</organism>
<evidence type="ECO:0000313" key="6">
    <source>
        <dbReference type="Proteomes" id="UP000075766"/>
    </source>
</evidence>
<accession>A0ABR5VFI6</accession>
<evidence type="ECO:0000313" key="5">
    <source>
        <dbReference type="EMBL" id="KXX64339.1"/>
    </source>
</evidence>
<sequence length="400" mass="42470">MVSTVTRANDSTHRAVPGLGYDGVVKVSAGGYYGTGVLLFDGQAVLTAAHLFDPGVTSASVTFETTAGSETLTASRVTLHPDYDPVNGNHDLALVWLDQSAPVTAERYGLYRSPDEIGQVLTLVGYGTPGTGANGTIDSYSGESLRLMAFNTFDAGIETLDARFGRILTWEPASGTQLIADFDDGSSRHDALGQLLDLDHLGIGVNEGLISPGDSGGPAFVDGRVAGIASYTASINTWLTQPDVDNQVNSSFGEIASWQRVSHYQQWIDLSLRANYTDAPSNATEVSPMVQEGDSGTSHAYFLLEFNGTRSGPEAWLSVDYATRDGTAVAGQDYLPVSETLVLYPGEDQAVIAVEVIGDTTPEEAETFYLDVFNPVGADFGAGVTQLSATRIIVDDDWWG</sequence>
<dbReference type="RefSeq" id="WP_062275593.1">
    <property type="nucleotide sequence ID" value="NZ_LSYU01000058.1"/>
</dbReference>
<dbReference type="PANTHER" id="PTHR24260:SF136">
    <property type="entry name" value="GH08193P-RELATED"/>
    <property type="match status" value="1"/>
</dbReference>
<dbReference type="PANTHER" id="PTHR24260">
    <property type="match status" value="1"/>
</dbReference>
<dbReference type="Pfam" id="PF00089">
    <property type="entry name" value="Trypsin"/>
    <property type="match status" value="1"/>
</dbReference>
<evidence type="ECO:0000259" key="4">
    <source>
        <dbReference type="PROSITE" id="PS50240"/>
    </source>
</evidence>
<dbReference type="InterPro" id="IPR003644">
    <property type="entry name" value="Calx_beta"/>
</dbReference>
<dbReference type="InterPro" id="IPR038081">
    <property type="entry name" value="CalX-like_sf"/>
</dbReference>
<feature type="domain" description="Peptidase S1" evidence="4">
    <location>
        <begin position="1"/>
        <end position="273"/>
    </location>
</feature>
<name>A0ABR5VFI6_MARGR</name>
<evidence type="ECO:0000256" key="3">
    <source>
        <dbReference type="ARBA" id="ARBA00022837"/>
    </source>
</evidence>
<dbReference type="InterPro" id="IPR009003">
    <property type="entry name" value="Peptidase_S1_PA"/>
</dbReference>
<protein>
    <submittedName>
        <fullName evidence="5">Sodium:calcium exchanger</fullName>
    </submittedName>
</protein>
<dbReference type="InterPro" id="IPR051333">
    <property type="entry name" value="CLIP_Serine_Protease"/>
</dbReference>
<dbReference type="SUPFAM" id="SSF50494">
    <property type="entry name" value="Trypsin-like serine proteases"/>
    <property type="match status" value="1"/>
</dbReference>
<keyword evidence="1" id="KW-0732">Signal</keyword>
<proteinExistence type="predicted"/>
<keyword evidence="6" id="KW-1185">Reference proteome</keyword>